<reference evidence="1" key="3">
    <citation type="submission" date="2025-09" db="UniProtKB">
        <authorList>
            <consortium name="Ensembl"/>
        </authorList>
    </citation>
    <scope>IDENTIFICATION</scope>
</reference>
<dbReference type="AlphaFoldDB" id="A0A4W5PPS6"/>
<dbReference type="GO" id="GO:0005634">
    <property type="term" value="C:nucleus"/>
    <property type="evidence" value="ECO:0007669"/>
    <property type="project" value="UniProtKB-SubCell"/>
</dbReference>
<dbReference type="Proteomes" id="UP000314982">
    <property type="component" value="Unassembled WGS sequence"/>
</dbReference>
<organism evidence="1 2">
    <name type="scientific">Hucho hucho</name>
    <name type="common">huchen</name>
    <dbReference type="NCBI Taxonomy" id="62062"/>
    <lineage>
        <taxon>Eukaryota</taxon>
        <taxon>Metazoa</taxon>
        <taxon>Chordata</taxon>
        <taxon>Craniata</taxon>
        <taxon>Vertebrata</taxon>
        <taxon>Euteleostomi</taxon>
        <taxon>Actinopterygii</taxon>
        <taxon>Neopterygii</taxon>
        <taxon>Teleostei</taxon>
        <taxon>Protacanthopterygii</taxon>
        <taxon>Salmoniformes</taxon>
        <taxon>Salmonidae</taxon>
        <taxon>Salmoninae</taxon>
        <taxon>Hucho</taxon>
    </lineage>
</organism>
<accession>A0A4W5PPS6</accession>
<name>A0A4W5PPS6_9TELE</name>
<reference evidence="2" key="1">
    <citation type="submission" date="2018-06" db="EMBL/GenBank/DDBJ databases">
        <title>Genome assembly of Danube salmon.</title>
        <authorList>
            <person name="Macqueen D.J."/>
            <person name="Gundappa M.K."/>
        </authorList>
    </citation>
    <scope>NUCLEOTIDE SEQUENCE [LARGE SCALE GENOMIC DNA]</scope>
</reference>
<dbReference type="GO" id="GO:0008270">
    <property type="term" value="F:zinc ion binding"/>
    <property type="evidence" value="ECO:0007669"/>
    <property type="project" value="UniProtKB-KW"/>
</dbReference>
<keyword evidence="2" id="KW-1185">Reference proteome</keyword>
<evidence type="ECO:0000313" key="2">
    <source>
        <dbReference type="Proteomes" id="UP000314982"/>
    </source>
</evidence>
<dbReference type="PANTHER" id="PTHR15507">
    <property type="entry name" value="ZINC FINGER PROTEIN RLF"/>
    <property type="match status" value="1"/>
</dbReference>
<dbReference type="GeneTree" id="ENSGT00950000183034"/>
<protein>
    <submittedName>
        <fullName evidence="1">Uncharacterized protein</fullName>
    </submittedName>
</protein>
<evidence type="ECO:0000313" key="1">
    <source>
        <dbReference type="Ensembl" id="ENSHHUP00000063640.1"/>
    </source>
</evidence>
<dbReference type="PANTHER" id="PTHR15507:SF14">
    <property type="entry name" value="ZINC FINGER PROTEIN 292"/>
    <property type="match status" value="1"/>
</dbReference>
<dbReference type="Ensembl" id="ENSHHUT00000065787.1">
    <property type="protein sequence ID" value="ENSHHUP00000063640.1"/>
    <property type="gene ID" value="ENSHHUG00000037584.1"/>
</dbReference>
<reference evidence="1" key="2">
    <citation type="submission" date="2025-08" db="UniProtKB">
        <authorList>
            <consortium name="Ensembl"/>
        </authorList>
    </citation>
    <scope>IDENTIFICATION</scope>
</reference>
<dbReference type="STRING" id="62062.ENSHHUP00000063640"/>
<dbReference type="InterPro" id="IPR052251">
    <property type="entry name" value="GH-ZnFinger_Regulators"/>
</dbReference>
<dbReference type="GO" id="GO:0003677">
    <property type="term" value="F:DNA binding"/>
    <property type="evidence" value="ECO:0007669"/>
    <property type="project" value="UniProtKB-KW"/>
</dbReference>
<proteinExistence type="predicted"/>
<dbReference type="GO" id="GO:0000981">
    <property type="term" value="F:DNA-binding transcription factor activity, RNA polymerase II-specific"/>
    <property type="evidence" value="ECO:0007669"/>
    <property type="project" value="TreeGrafter"/>
</dbReference>
<sequence length="244" mass="27334">MECSLIYLEGLILNEIVQLGHLHINLIASTNQLATFYSRLRACHVVICLQILVEHAGRWKTEEEPLPLLEAYTVAILSYAKATSCLSSECENVPLVLENLAMSCLELLLSLPEHVPDALWGEFQSSVKLAHSLLQENGNTQLHMLSAMAQAPGVWNNSTLCSILSNEIPEIDRVNEFLQMEGPTLLNMRIKHLIKQNQAEKAAVLAKMCSAYPEYEGKGNFKQTYFVCLCVTKTQEQLMQEVSE</sequence>